<protein>
    <submittedName>
        <fullName evidence="1">Uncharacterized protein</fullName>
    </submittedName>
</protein>
<organism evidence="1 2">
    <name type="scientific">Elysia crispata</name>
    <name type="common">lettuce slug</name>
    <dbReference type="NCBI Taxonomy" id="231223"/>
    <lineage>
        <taxon>Eukaryota</taxon>
        <taxon>Metazoa</taxon>
        <taxon>Spiralia</taxon>
        <taxon>Lophotrochozoa</taxon>
        <taxon>Mollusca</taxon>
        <taxon>Gastropoda</taxon>
        <taxon>Heterobranchia</taxon>
        <taxon>Euthyneura</taxon>
        <taxon>Panpulmonata</taxon>
        <taxon>Sacoglossa</taxon>
        <taxon>Placobranchoidea</taxon>
        <taxon>Plakobranchidae</taxon>
        <taxon>Elysia</taxon>
    </lineage>
</organism>
<proteinExistence type="predicted"/>
<accession>A0AAE0YS34</accession>
<sequence>MIGPQSQAEPTPPVKSHHCGLHHRRATLFLPSATEAARTELWSKMIVKPLLLTGATGSERRQDSQREQACVCSGVHSSSLPSPPREREQVVSSCAIHRIHSSVTALRRRRQQRTFPA</sequence>
<name>A0AAE0YS34_9GAST</name>
<dbReference type="EMBL" id="JAWDGP010005567">
    <property type="protein sequence ID" value="KAK3756048.1"/>
    <property type="molecule type" value="Genomic_DNA"/>
</dbReference>
<evidence type="ECO:0000313" key="2">
    <source>
        <dbReference type="Proteomes" id="UP001283361"/>
    </source>
</evidence>
<gene>
    <name evidence="1" type="ORF">RRG08_032971</name>
</gene>
<keyword evidence="2" id="KW-1185">Reference proteome</keyword>
<comment type="caution">
    <text evidence="1">The sequence shown here is derived from an EMBL/GenBank/DDBJ whole genome shotgun (WGS) entry which is preliminary data.</text>
</comment>
<reference evidence="1" key="1">
    <citation type="journal article" date="2023" name="G3 (Bethesda)">
        <title>A reference genome for the long-term kleptoplast-retaining sea slug Elysia crispata morphotype clarki.</title>
        <authorList>
            <person name="Eastman K.E."/>
            <person name="Pendleton A.L."/>
            <person name="Shaikh M.A."/>
            <person name="Suttiyut T."/>
            <person name="Ogas R."/>
            <person name="Tomko P."/>
            <person name="Gavelis G."/>
            <person name="Widhalm J.R."/>
            <person name="Wisecaver J.H."/>
        </authorList>
    </citation>
    <scope>NUCLEOTIDE SEQUENCE</scope>
    <source>
        <strain evidence="1">ECLA1</strain>
    </source>
</reference>
<evidence type="ECO:0000313" key="1">
    <source>
        <dbReference type="EMBL" id="KAK3756048.1"/>
    </source>
</evidence>
<dbReference type="Proteomes" id="UP001283361">
    <property type="component" value="Unassembled WGS sequence"/>
</dbReference>
<dbReference type="AlphaFoldDB" id="A0AAE0YS34"/>